<evidence type="ECO:0000256" key="1">
    <source>
        <dbReference type="SAM" id="Phobius"/>
    </source>
</evidence>
<name>A0A1M5JFL7_9FLAO</name>
<dbReference type="RefSeq" id="WP_072962358.1">
    <property type="nucleotide sequence ID" value="NZ_FQUT01000014.1"/>
</dbReference>
<gene>
    <name evidence="2" type="ORF">SAMN05443633_11489</name>
</gene>
<evidence type="ECO:0000313" key="3">
    <source>
        <dbReference type="Proteomes" id="UP000184518"/>
    </source>
</evidence>
<dbReference type="Proteomes" id="UP000184518">
    <property type="component" value="Unassembled WGS sequence"/>
</dbReference>
<dbReference type="OrthoDB" id="1263284at2"/>
<reference evidence="3" key="1">
    <citation type="submission" date="2016-11" db="EMBL/GenBank/DDBJ databases">
        <authorList>
            <person name="Varghese N."/>
            <person name="Submissions S."/>
        </authorList>
    </citation>
    <scope>NUCLEOTIDE SEQUENCE [LARGE SCALE GENOMIC DNA]</scope>
    <source>
        <strain evidence="3">DSM 27619</strain>
    </source>
</reference>
<protein>
    <submittedName>
        <fullName evidence="2">Uncharacterized protein</fullName>
    </submittedName>
</protein>
<keyword evidence="1" id="KW-1133">Transmembrane helix</keyword>
<evidence type="ECO:0000313" key="2">
    <source>
        <dbReference type="EMBL" id="SHG38833.1"/>
    </source>
</evidence>
<keyword evidence="1" id="KW-0472">Membrane</keyword>
<proteinExistence type="predicted"/>
<feature type="transmembrane region" description="Helical" evidence="1">
    <location>
        <begin position="12"/>
        <end position="37"/>
    </location>
</feature>
<feature type="transmembrane region" description="Helical" evidence="1">
    <location>
        <begin position="43"/>
        <end position="64"/>
    </location>
</feature>
<dbReference type="STRING" id="1416778.SAMN05443633_11489"/>
<keyword evidence="1" id="KW-0812">Transmembrane</keyword>
<keyword evidence="3" id="KW-1185">Reference proteome</keyword>
<dbReference type="AlphaFoldDB" id="A0A1M5JFL7"/>
<organism evidence="2 3">
    <name type="scientific">Chryseobacterium arachidis</name>
    <dbReference type="NCBI Taxonomy" id="1416778"/>
    <lineage>
        <taxon>Bacteria</taxon>
        <taxon>Pseudomonadati</taxon>
        <taxon>Bacteroidota</taxon>
        <taxon>Flavobacteriia</taxon>
        <taxon>Flavobacteriales</taxon>
        <taxon>Weeksellaceae</taxon>
        <taxon>Chryseobacterium group</taxon>
        <taxon>Chryseobacterium</taxon>
    </lineage>
</organism>
<sequence>MEDKKNIFEKSVELIGGVQIFLSPFLIGAALSAIVYFPNPNTITLIIAILLFLLGIIIGITLAFKSYKSKEGTIGFISKTDSTPEIDKLLNKEKNDNR</sequence>
<accession>A0A1M5JFL7</accession>
<dbReference type="EMBL" id="FQUT01000014">
    <property type="protein sequence ID" value="SHG38833.1"/>
    <property type="molecule type" value="Genomic_DNA"/>
</dbReference>